<evidence type="ECO:0000256" key="2">
    <source>
        <dbReference type="SAM" id="Phobius"/>
    </source>
</evidence>
<evidence type="ECO:0000256" key="1">
    <source>
        <dbReference type="SAM" id="MobiDB-lite"/>
    </source>
</evidence>
<keyword evidence="2" id="KW-0472">Membrane</keyword>
<dbReference type="Pfam" id="PF09579">
    <property type="entry name" value="Spore_YtfJ"/>
    <property type="match status" value="1"/>
</dbReference>
<gene>
    <name evidence="3" type="ORF">EDD27_2895</name>
</gene>
<dbReference type="AlphaFoldDB" id="A0A438M3U6"/>
<accession>A0A438M3U6</accession>
<protein>
    <submittedName>
        <fullName evidence="3">Sporulation protein YtfJ</fullName>
    </submittedName>
</protein>
<keyword evidence="4" id="KW-1185">Reference proteome</keyword>
<keyword evidence="2" id="KW-1133">Transmembrane helix</keyword>
<reference evidence="3 4" key="1">
    <citation type="submission" date="2019-01" db="EMBL/GenBank/DDBJ databases">
        <title>Sequencing the genomes of 1000 actinobacteria strains.</title>
        <authorList>
            <person name="Klenk H.-P."/>
        </authorList>
    </citation>
    <scope>NUCLEOTIDE SEQUENCE [LARGE SCALE GENOMIC DNA]</scope>
    <source>
        <strain evidence="3 4">DSM 43925</strain>
    </source>
</reference>
<comment type="caution">
    <text evidence="3">The sequence shown here is derived from an EMBL/GenBank/DDBJ whole genome shotgun (WGS) entry which is preliminary data.</text>
</comment>
<evidence type="ECO:0000313" key="3">
    <source>
        <dbReference type="EMBL" id="RVX40484.1"/>
    </source>
</evidence>
<evidence type="ECO:0000313" key="4">
    <source>
        <dbReference type="Proteomes" id="UP000284824"/>
    </source>
</evidence>
<sequence>MAWCVGACGAGADRDAWEVVRCPIGGDDGAMDIMELVERSKDAATVKRVFGEPIQHGDVVVIPVAKVAQGGGGGQGEGKGEKGEESGGSGVGFGFGATPAGVYVLKDGDAVWRPAVDVNRIVLGGQVVAVVLLLTLRAIFKKRRRRR</sequence>
<organism evidence="3 4">
    <name type="scientific">Nonomuraea polychroma</name>
    <dbReference type="NCBI Taxonomy" id="46176"/>
    <lineage>
        <taxon>Bacteria</taxon>
        <taxon>Bacillati</taxon>
        <taxon>Actinomycetota</taxon>
        <taxon>Actinomycetes</taxon>
        <taxon>Streptosporangiales</taxon>
        <taxon>Streptosporangiaceae</taxon>
        <taxon>Nonomuraea</taxon>
    </lineage>
</organism>
<name>A0A438M3U6_9ACTN</name>
<dbReference type="EMBL" id="SAUN01000001">
    <property type="protein sequence ID" value="RVX40484.1"/>
    <property type="molecule type" value="Genomic_DNA"/>
</dbReference>
<feature type="region of interest" description="Disordered" evidence="1">
    <location>
        <begin position="69"/>
        <end position="90"/>
    </location>
</feature>
<proteinExistence type="predicted"/>
<dbReference type="InterPro" id="IPR014229">
    <property type="entry name" value="Spore_YtfJ"/>
</dbReference>
<dbReference type="Proteomes" id="UP000284824">
    <property type="component" value="Unassembled WGS sequence"/>
</dbReference>
<keyword evidence="2" id="KW-0812">Transmembrane</keyword>
<feature type="transmembrane region" description="Helical" evidence="2">
    <location>
        <begin position="121"/>
        <end position="140"/>
    </location>
</feature>